<evidence type="ECO:0000256" key="1">
    <source>
        <dbReference type="SAM" id="MobiDB-lite"/>
    </source>
</evidence>
<dbReference type="InterPro" id="IPR029058">
    <property type="entry name" value="AB_hydrolase_fold"/>
</dbReference>
<dbReference type="PROSITE" id="PS51257">
    <property type="entry name" value="PROKAR_LIPOPROTEIN"/>
    <property type="match status" value="1"/>
</dbReference>
<feature type="region of interest" description="Disordered" evidence="1">
    <location>
        <begin position="272"/>
        <end position="311"/>
    </location>
</feature>
<feature type="region of interest" description="Disordered" evidence="1">
    <location>
        <begin position="226"/>
        <end position="250"/>
    </location>
</feature>
<gene>
    <name evidence="3" type="ORF">SNE35_28995</name>
</gene>
<keyword evidence="2" id="KW-0732">Signal</keyword>
<dbReference type="Proteomes" id="UP001285263">
    <property type="component" value="Unassembled WGS sequence"/>
</dbReference>
<dbReference type="RefSeq" id="WP_320426540.1">
    <property type="nucleotide sequence ID" value="NZ_JAXCLA010000011.1"/>
</dbReference>
<dbReference type="EMBL" id="JAXCLA010000011">
    <property type="protein sequence ID" value="MDY0748571.1"/>
    <property type="molecule type" value="Genomic_DNA"/>
</dbReference>
<comment type="caution">
    <text evidence="3">The sequence shown here is derived from an EMBL/GenBank/DDBJ whole genome shotgun (WGS) entry which is preliminary data.</text>
</comment>
<evidence type="ECO:0000256" key="2">
    <source>
        <dbReference type="SAM" id="SignalP"/>
    </source>
</evidence>
<evidence type="ECO:0000313" key="3">
    <source>
        <dbReference type="EMBL" id="MDY0748571.1"/>
    </source>
</evidence>
<evidence type="ECO:0000313" key="4">
    <source>
        <dbReference type="Proteomes" id="UP001285263"/>
    </source>
</evidence>
<feature type="chain" id="PRO_5046629893" description="Alpha/beta hydrolase" evidence="2">
    <location>
        <begin position="23"/>
        <end position="359"/>
    </location>
</feature>
<sequence>MNVPNRHLPSATLVFISALLLAACSGPGPHRAPPDREAQARVAQLTASGYRAPEQALTVTMQRWIIAGEALPVDLALPAGSAGRLPLIVYLPGMGESARAGVRWRQLWAHAGYAVLSVQPLPDDELAWSSELARAADFKGLARERRQPAQTEARLRIILAVLEQARARAAAGDALMRRVDFGNVGIAAYELGAQAALAAPLQAQAKALLLLGPVLPERTESIATPLLLVSSRRDQDPTGLDPDPPKRSRAAFEAQDSATLLMLGRASHTALAGAPELGPDELDEPSSGRGRRGGGRREPTFSDAAPVRANEDDSAVVIEAASLAFWDANLRGSSEARGWLRERAPAWSQGLAEWSSHQR</sequence>
<proteinExistence type="predicted"/>
<protein>
    <recommendedName>
        <fullName evidence="5">Alpha/beta hydrolase</fullName>
    </recommendedName>
</protein>
<organism evidence="3 4">
    <name type="scientific">Roseateles agri</name>
    <dbReference type="NCBI Taxonomy" id="3098619"/>
    <lineage>
        <taxon>Bacteria</taxon>
        <taxon>Pseudomonadati</taxon>
        <taxon>Pseudomonadota</taxon>
        <taxon>Betaproteobacteria</taxon>
        <taxon>Burkholderiales</taxon>
        <taxon>Sphaerotilaceae</taxon>
        <taxon>Roseateles</taxon>
    </lineage>
</organism>
<evidence type="ECO:0008006" key="5">
    <source>
        <dbReference type="Google" id="ProtNLM"/>
    </source>
</evidence>
<name>A0ABU5DQH4_9BURK</name>
<feature type="signal peptide" evidence="2">
    <location>
        <begin position="1"/>
        <end position="22"/>
    </location>
</feature>
<keyword evidence="4" id="KW-1185">Reference proteome</keyword>
<accession>A0ABU5DQH4</accession>
<reference evidence="3 4" key="1">
    <citation type="submission" date="2023-11" db="EMBL/GenBank/DDBJ databases">
        <title>Paucibacter sp. nov., isolated from fresh soil in Korea.</title>
        <authorList>
            <person name="Le N.T.T."/>
        </authorList>
    </citation>
    <scope>NUCLEOTIDE SEQUENCE [LARGE SCALE GENOMIC DNA]</scope>
    <source>
        <strain evidence="3 4">R3-3</strain>
    </source>
</reference>
<dbReference type="Gene3D" id="3.40.50.1820">
    <property type="entry name" value="alpha/beta hydrolase"/>
    <property type="match status" value="1"/>
</dbReference>
<dbReference type="SUPFAM" id="SSF53474">
    <property type="entry name" value="alpha/beta-Hydrolases"/>
    <property type="match status" value="1"/>
</dbReference>